<keyword evidence="2" id="KW-1185">Reference proteome</keyword>
<reference evidence="1 2" key="1">
    <citation type="submission" date="2020-08" db="EMBL/GenBank/DDBJ databases">
        <title>Genomic Encyclopedia of Type Strains, Phase IV (KMG-IV): sequencing the most valuable type-strain genomes for metagenomic binning, comparative biology and taxonomic classification.</title>
        <authorList>
            <person name="Goeker M."/>
        </authorList>
    </citation>
    <scope>NUCLEOTIDE SEQUENCE [LARGE SCALE GENOMIC DNA]</scope>
    <source>
        <strain evidence="1 2">DSM 105137</strain>
    </source>
</reference>
<dbReference type="AlphaFoldDB" id="A0A840EGE8"/>
<sequence length="173" mass="18566">MRLSTLLFLCLAGFGFQSCGSDDDISFDASLAGSWSMEEGSAIGYSTTTSQGTEYRADFTNVLVEPTDYVITFHPDGRADSEGTFSMEVTTVLNGQSSSRIITLSDILGTGAWELNGNVLTTSDDQGNTGKATILTLSETELAVEIDHEETRTGNGAESYQQQTALYTLSRVN</sequence>
<comment type="caution">
    <text evidence="1">The sequence shown here is derived from an EMBL/GenBank/DDBJ whole genome shotgun (WGS) entry which is preliminary data.</text>
</comment>
<organism evidence="1 2">
    <name type="scientific">Neolewinella aquimaris</name>
    <dbReference type="NCBI Taxonomy" id="1835722"/>
    <lineage>
        <taxon>Bacteria</taxon>
        <taxon>Pseudomonadati</taxon>
        <taxon>Bacteroidota</taxon>
        <taxon>Saprospiria</taxon>
        <taxon>Saprospirales</taxon>
        <taxon>Lewinellaceae</taxon>
        <taxon>Neolewinella</taxon>
    </lineage>
</organism>
<accession>A0A840EGE8</accession>
<evidence type="ECO:0000313" key="1">
    <source>
        <dbReference type="EMBL" id="MBB4080978.1"/>
    </source>
</evidence>
<gene>
    <name evidence="1" type="ORF">GGR28_003619</name>
</gene>
<proteinExistence type="predicted"/>
<evidence type="ECO:0000313" key="2">
    <source>
        <dbReference type="Proteomes" id="UP000576209"/>
    </source>
</evidence>
<evidence type="ECO:0008006" key="3">
    <source>
        <dbReference type="Google" id="ProtNLM"/>
    </source>
</evidence>
<dbReference type="RefSeq" id="WP_183497206.1">
    <property type="nucleotide sequence ID" value="NZ_JACIFF010000011.1"/>
</dbReference>
<name>A0A840EGE8_9BACT</name>
<dbReference type="Proteomes" id="UP000576209">
    <property type="component" value="Unassembled WGS sequence"/>
</dbReference>
<protein>
    <recommendedName>
        <fullName evidence="3">Lipocalin-like domain-containing protein</fullName>
    </recommendedName>
</protein>
<dbReference type="EMBL" id="JACIFF010000011">
    <property type="protein sequence ID" value="MBB4080978.1"/>
    <property type="molecule type" value="Genomic_DNA"/>
</dbReference>
<dbReference type="PROSITE" id="PS51257">
    <property type="entry name" value="PROKAR_LIPOPROTEIN"/>
    <property type="match status" value="1"/>
</dbReference>